<evidence type="ECO:0000256" key="6">
    <source>
        <dbReference type="SAM" id="Phobius"/>
    </source>
</evidence>
<feature type="transmembrane region" description="Helical" evidence="6">
    <location>
        <begin position="226"/>
        <end position="244"/>
    </location>
</feature>
<comment type="subcellular location">
    <subcellularLocation>
        <location evidence="1">Membrane</location>
        <topology evidence="1">Multi-pass membrane protein</topology>
    </subcellularLocation>
</comment>
<dbReference type="Gene3D" id="1.10.3470.10">
    <property type="entry name" value="ABC transporter involved in vitamin B12 uptake, BtuC"/>
    <property type="match status" value="1"/>
</dbReference>
<accession>A0A6J6K0J2</accession>
<evidence type="ECO:0000256" key="3">
    <source>
        <dbReference type="ARBA" id="ARBA00022692"/>
    </source>
</evidence>
<dbReference type="InterPro" id="IPR001626">
    <property type="entry name" value="ABC_TroCD"/>
</dbReference>
<comment type="similarity">
    <text evidence="2">Belongs to the ABC-3 integral membrane protein family.</text>
</comment>
<protein>
    <submittedName>
        <fullName evidence="7">Unannotated protein</fullName>
    </submittedName>
</protein>
<dbReference type="GO" id="GO:0043190">
    <property type="term" value="C:ATP-binding cassette (ABC) transporter complex"/>
    <property type="evidence" value="ECO:0007669"/>
    <property type="project" value="InterPro"/>
</dbReference>
<sequence length="288" mass="31116">MSWLLDPFQSDFTQRAGLICIMVGILAPVVGTWISLRKLAYLGDAMSHSVLGGVALGFAWFGTNAVLPGALVAGIFMALVIHFLSQNRRIATDSVIAVVGSGMFALGALLLSKMDTSVSISHFLFGQLLTVNTVDLWITLVLTVSAVSFVWYRFDDLKFATFDRDHATQIGIRVQRLDAAMLVLLAVCVVVCLNTVGIALTVSLLITPTATARLFFNNVATITRAAIAIGLTEVLAGFIVAYHFDLSPGPAITLGATSVFIVLYAIRFATSDRTYVHHTHDHDHDHSH</sequence>
<organism evidence="7">
    <name type="scientific">freshwater metagenome</name>
    <dbReference type="NCBI Taxonomy" id="449393"/>
    <lineage>
        <taxon>unclassified sequences</taxon>
        <taxon>metagenomes</taxon>
        <taxon>ecological metagenomes</taxon>
    </lineage>
</organism>
<feature type="transmembrane region" description="Helical" evidence="6">
    <location>
        <begin position="12"/>
        <end position="34"/>
    </location>
</feature>
<evidence type="ECO:0000256" key="4">
    <source>
        <dbReference type="ARBA" id="ARBA00022989"/>
    </source>
</evidence>
<dbReference type="Pfam" id="PF00950">
    <property type="entry name" value="ABC-3"/>
    <property type="match status" value="1"/>
</dbReference>
<dbReference type="PANTHER" id="PTHR30477">
    <property type="entry name" value="ABC-TRANSPORTER METAL-BINDING PROTEIN"/>
    <property type="match status" value="1"/>
</dbReference>
<dbReference type="EMBL" id="CAEZVQ010000164">
    <property type="protein sequence ID" value="CAB4641823.1"/>
    <property type="molecule type" value="Genomic_DNA"/>
</dbReference>
<keyword evidence="3 6" id="KW-0812">Transmembrane</keyword>
<evidence type="ECO:0000256" key="5">
    <source>
        <dbReference type="ARBA" id="ARBA00023136"/>
    </source>
</evidence>
<evidence type="ECO:0000256" key="1">
    <source>
        <dbReference type="ARBA" id="ARBA00004141"/>
    </source>
</evidence>
<evidence type="ECO:0000256" key="2">
    <source>
        <dbReference type="ARBA" id="ARBA00008034"/>
    </source>
</evidence>
<dbReference type="PANTHER" id="PTHR30477:SF13">
    <property type="entry name" value="IRON TRANSPORT SYSTEM MEMBRANE PROTEIN HI_0360-RELATED"/>
    <property type="match status" value="1"/>
</dbReference>
<dbReference type="GO" id="GO:0055085">
    <property type="term" value="P:transmembrane transport"/>
    <property type="evidence" value="ECO:0007669"/>
    <property type="project" value="InterPro"/>
</dbReference>
<dbReference type="InterPro" id="IPR037294">
    <property type="entry name" value="ABC_BtuC-like"/>
</dbReference>
<name>A0A6J6K0J2_9ZZZZ</name>
<reference evidence="7" key="1">
    <citation type="submission" date="2020-05" db="EMBL/GenBank/DDBJ databases">
        <authorList>
            <person name="Chiriac C."/>
            <person name="Salcher M."/>
            <person name="Ghai R."/>
            <person name="Kavagutti S V."/>
        </authorList>
    </citation>
    <scope>NUCLEOTIDE SEQUENCE</scope>
</reference>
<gene>
    <name evidence="7" type="ORF">UFOPK2086_01058</name>
</gene>
<keyword evidence="5 6" id="KW-0472">Membrane</keyword>
<feature type="transmembrane region" description="Helical" evidence="6">
    <location>
        <begin position="66"/>
        <end position="84"/>
    </location>
</feature>
<feature type="transmembrane region" description="Helical" evidence="6">
    <location>
        <begin position="41"/>
        <end position="60"/>
    </location>
</feature>
<keyword evidence="4 6" id="KW-1133">Transmembrane helix</keyword>
<evidence type="ECO:0000313" key="7">
    <source>
        <dbReference type="EMBL" id="CAB4641823.1"/>
    </source>
</evidence>
<feature type="transmembrane region" description="Helical" evidence="6">
    <location>
        <begin position="251"/>
        <end position="269"/>
    </location>
</feature>
<feature type="transmembrane region" description="Helical" evidence="6">
    <location>
        <begin position="182"/>
        <end position="206"/>
    </location>
</feature>
<feature type="transmembrane region" description="Helical" evidence="6">
    <location>
        <begin position="134"/>
        <end position="154"/>
    </location>
</feature>
<dbReference type="CDD" id="cd06550">
    <property type="entry name" value="TM_ABC_iron-siderophores_like"/>
    <property type="match status" value="1"/>
</dbReference>
<dbReference type="GO" id="GO:0010043">
    <property type="term" value="P:response to zinc ion"/>
    <property type="evidence" value="ECO:0007669"/>
    <property type="project" value="TreeGrafter"/>
</dbReference>
<proteinExistence type="inferred from homology"/>
<dbReference type="SUPFAM" id="SSF81345">
    <property type="entry name" value="ABC transporter involved in vitamin B12 uptake, BtuC"/>
    <property type="match status" value="1"/>
</dbReference>
<dbReference type="AlphaFoldDB" id="A0A6J6K0J2"/>
<feature type="transmembrane region" description="Helical" evidence="6">
    <location>
        <begin position="96"/>
        <end position="114"/>
    </location>
</feature>